<accession>A0ABT9U5G9</accession>
<comment type="caution">
    <text evidence="6">The sequence shown here is derived from an EMBL/GenBank/DDBJ whole genome shotgun (WGS) entry which is preliminary data.</text>
</comment>
<dbReference type="GO" id="GO:0006508">
    <property type="term" value="P:proteolysis"/>
    <property type="evidence" value="ECO:0007669"/>
    <property type="project" value="UniProtKB-KW"/>
</dbReference>
<keyword evidence="7" id="KW-1185">Reference proteome</keyword>
<dbReference type="PANTHER" id="PTHR43343:SF3">
    <property type="entry name" value="PROTEASE DO-LIKE 8, CHLOROPLASTIC"/>
    <property type="match status" value="1"/>
</dbReference>
<evidence type="ECO:0000256" key="3">
    <source>
        <dbReference type="ARBA" id="ARBA00022825"/>
    </source>
</evidence>
<dbReference type="GO" id="GO:0008233">
    <property type="term" value="F:peptidase activity"/>
    <property type="evidence" value="ECO:0007669"/>
    <property type="project" value="UniProtKB-KW"/>
</dbReference>
<keyword evidence="5" id="KW-0472">Membrane</keyword>
<reference evidence="6 7" key="1">
    <citation type="submission" date="2023-07" db="EMBL/GenBank/DDBJ databases">
        <title>Sorghum-associated microbial communities from plants grown in Nebraska, USA.</title>
        <authorList>
            <person name="Schachtman D."/>
        </authorList>
    </citation>
    <scope>NUCLEOTIDE SEQUENCE [LARGE SCALE GENOMIC DNA]</scope>
    <source>
        <strain evidence="6 7">CC482</strain>
    </source>
</reference>
<keyword evidence="5" id="KW-1133">Transmembrane helix</keyword>
<dbReference type="InterPro" id="IPR051201">
    <property type="entry name" value="Chloro_Bact_Ser_Proteases"/>
</dbReference>
<organism evidence="6 7">
    <name type="scientific">Paenibacillus harenae</name>
    <dbReference type="NCBI Taxonomy" id="306543"/>
    <lineage>
        <taxon>Bacteria</taxon>
        <taxon>Bacillati</taxon>
        <taxon>Bacillota</taxon>
        <taxon>Bacilli</taxon>
        <taxon>Bacillales</taxon>
        <taxon>Paenibacillaceae</taxon>
        <taxon>Paenibacillus</taxon>
    </lineage>
</organism>
<name>A0ABT9U5G9_PAEHA</name>
<evidence type="ECO:0000256" key="5">
    <source>
        <dbReference type="SAM" id="Phobius"/>
    </source>
</evidence>
<feature type="compositionally biased region" description="Polar residues" evidence="4">
    <location>
        <begin position="10"/>
        <end position="24"/>
    </location>
</feature>
<dbReference type="InterPro" id="IPR009003">
    <property type="entry name" value="Peptidase_S1_PA"/>
</dbReference>
<evidence type="ECO:0000256" key="2">
    <source>
        <dbReference type="ARBA" id="ARBA00022801"/>
    </source>
</evidence>
<feature type="compositionally biased region" description="Low complexity" evidence="4">
    <location>
        <begin position="189"/>
        <end position="201"/>
    </location>
</feature>
<evidence type="ECO:0000256" key="1">
    <source>
        <dbReference type="ARBA" id="ARBA00022670"/>
    </source>
</evidence>
<dbReference type="Gene3D" id="2.40.10.120">
    <property type="match status" value="1"/>
</dbReference>
<evidence type="ECO:0000256" key="4">
    <source>
        <dbReference type="SAM" id="MobiDB-lite"/>
    </source>
</evidence>
<feature type="transmembrane region" description="Helical" evidence="5">
    <location>
        <begin position="75"/>
        <end position="94"/>
    </location>
</feature>
<feature type="region of interest" description="Disordered" evidence="4">
    <location>
        <begin position="1"/>
        <end position="24"/>
    </location>
</feature>
<dbReference type="SUPFAM" id="SSF50494">
    <property type="entry name" value="Trypsin-like serine proteases"/>
    <property type="match status" value="1"/>
</dbReference>
<dbReference type="InterPro" id="IPR001940">
    <property type="entry name" value="Peptidase_S1C"/>
</dbReference>
<protein>
    <submittedName>
        <fullName evidence="6">S1-C subfamily serine protease</fullName>
    </submittedName>
</protein>
<gene>
    <name evidence="6" type="ORF">J2T15_003097</name>
</gene>
<dbReference type="PANTHER" id="PTHR43343">
    <property type="entry name" value="PEPTIDASE S12"/>
    <property type="match status" value="1"/>
</dbReference>
<feature type="region of interest" description="Disordered" evidence="4">
    <location>
        <begin position="169"/>
        <end position="201"/>
    </location>
</feature>
<proteinExistence type="predicted"/>
<dbReference type="Proteomes" id="UP001229346">
    <property type="component" value="Unassembled WGS sequence"/>
</dbReference>
<keyword evidence="1 6" id="KW-0645">Protease</keyword>
<evidence type="ECO:0000313" key="6">
    <source>
        <dbReference type="EMBL" id="MDQ0113654.1"/>
    </source>
</evidence>
<dbReference type="EMBL" id="JAUSSU010000006">
    <property type="protein sequence ID" value="MDQ0113654.1"/>
    <property type="molecule type" value="Genomic_DNA"/>
</dbReference>
<keyword evidence="2" id="KW-0378">Hydrolase</keyword>
<keyword evidence="3" id="KW-0720">Serine protease</keyword>
<dbReference type="PRINTS" id="PR00834">
    <property type="entry name" value="PROTEASES2C"/>
</dbReference>
<keyword evidence="5" id="KW-0812">Transmembrane</keyword>
<dbReference type="Pfam" id="PF13365">
    <property type="entry name" value="Trypsin_2"/>
    <property type="match status" value="1"/>
</dbReference>
<dbReference type="RefSeq" id="WP_307204903.1">
    <property type="nucleotide sequence ID" value="NZ_JAUSSU010000006.1"/>
</dbReference>
<sequence>MNEQDKYTAHNGTSHTNTQDTMGTKTSTTYVYDSQLQKKPSELQASYEKELGMHMDLMSVGSGHRSKRSHNSTRTMLASFLIGAMVVGGFAYAADRNNLFSGGSAAAGSGTAQVASGSAQQDAGLTTASLGSDATVAQIYEAASPAVVKIETYTEASRQSTMMDDPLFRQFFGGERGGEQGQEQEEQQPSDQSSGSELTLSGSGTGFFFESDGYILTNEHVVSGAKEVKVTVQGYDEPLTAQVMGSSYELDLAVLKVTSPDGKAFPSLELGNSDETRIGDSVIAIGNPYGFDQTMTMGVLSAKERPITIADDQGEHEYEHLLQTDASINPGNSGGPLLNEEGQVIGINTAVNAEAQGIGFAIPTTTISKVLEQLKTNTL</sequence>
<evidence type="ECO:0000313" key="7">
    <source>
        <dbReference type="Proteomes" id="UP001229346"/>
    </source>
</evidence>